<dbReference type="EMBL" id="KK198759">
    <property type="protein sequence ID" value="KCW62948.1"/>
    <property type="molecule type" value="Genomic_DNA"/>
</dbReference>
<evidence type="ECO:0000256" key="6">
    <source>
        <dbReference type="SAM" id="Phobius"/>
    </source>
</evidence>
<keyword evidence="6" id="KW-0812">Transmembrane</keyword>
<evidence type="ECO:0000256" key="5">
    <source>
        <dbReference type="ARBA" id="ARBA00022842"/>
    </source>
</evidence>
<reference evidence="8" key="1">
    <citation type="submission" date="2013-07" db="EMBL/GenBank/DDBJ databases">
        <title>The genome of Eucalyptus grandis.</title>
        <authorList>
            <person name="Schmutz J."/>
            <person name="Hayes R."/>
            <person name="Myburg A."/>
            <person name="Tuskan G."/>
            <person name="Grattapaglia D."/>
            <person name="Rokhsar D.S."/>
        </authorList>
    </citation>
    <scope>NUCLEOTIDE SEQUENCE</scope>
    <source>
        <tissue evidence="8">Leaf extractions</tissue>
    </source>
</reference>
<dbReference type="InParanoid" id="A0A059BA36"/>
<proteinExistence type="predicted"/>
<gene>
    <name evidence="8" type="ORF">EUGRSUZ_G00549</name>
</gene>
<keyword evidence="3" id="KW-0813">Transport</keyword>
<protein>
    <recommendedName>
        <fullName evidence="7">P-type ATPase C-terminal domain-containing protein</fullName>
    </recommendedName>
</protein>
<keyword evidence="4" id="KW-0479">Metal-binding</keyword>
<accession>A0A059BA36</accession>
<keyword evidence="6" id="KW-0472">Membrane</keyword>
<feature type="domain" description="P-type ATPase C-terminal" evidence="7">
    <location>
        <begin position="18"/>
        <end position="129"/>
    </location>
</feature>
<dbReference type="Gramene" id="KCW62948">
    <property type="protein sequence ID" value="KCW62948"/>
    <property type="gene ID" value="EUGRSUZ_G00549"/>
</dbReference>
<keyword evidence="5" id="KW-0460">Magnesium</keyword>
<organism evidence="8">
    <name type="scientific">Eucalyptus grandis</name>
    <name type="common">Flooded gum</name>
    <dbReference type="NCBI Taxonomy" id="71139"/>
    <lineage>
        <taxon>Eukaryota</taxon>
        <taxon>Viridiplantae</taxon>
        <taxon>Streptophyta</taxon>
        <taxon>Embryophyta</taxon>
        <taxon>Tracheophyta</taxon>
        <taxon>Spermatophyta</taxon>
        <taxon>Magnoliopsida</taxon>
        <taxon>eudicotyledons</taxon>
        <taxon>Gunneridae</taxon>
        <taxon>Pentapetalae</taxon>
        <taxon>rosids</taxon>
        <taxon>malvids</taxon>
        <taxon>Myrtales</taxon>
        <taxon>Myrtaceae</taxon>
        <taxon>Myrtoideae</taxon>
        <taxon>Eucalypteae</taxon>
        <taxon>Eucalyptus</taxon>
    </lineage>
</organism>
<evidence type="ECO:0000256" key="1">
    <source>
        <dbReference type="ARBA" id="ARBA00004141"/>
    </source>
</evidence>
<dbReference type="GO" id="GO:0046872">
    <property type="term" value="F:metal ion binding"/>
    <property type="evidence" value="ECO:0007669"/>
    <property type="project" value="UniProtKB-KW"/>
</dbReference>
<sequence length="148" mass="16978">MEKKRQGQSWLSESEVDSASFSKKYPQLYKEGIRNSYFNCRVVAAWSFSAVYQSLVLYHFETASSSTGLNSSGKMFGLWDVSTMAFTFIVVKVNLRLLLMCNSITRCLHIAVSGSILGMLVFIFICLLMRMRFKGGSSHMIIRYYRKF</sequence>
<dbReference type="AlphaFoldDB" id="A0A059BA36"/>
<dbReference type="Pfam" id="PF16212">
    <property type="entry name" value="PhoLip_ATPase_C"/>
    <property type="match status" value="1"/>
</dbReference>
<evidence type="ECO:0000256" key="3">
    <source>
        <dbReference type="ARBA" id="ARBA00022448"/>
    </source>
</evidence>
<evidence type="ECO:0000256" key="2">
    <source>
        <dbReference type="ARBA" id="ARBA00004308"/>
    </source>
</evidence>
<dbReference type="PANTHER" id="PTHR24092:SF180">
    <property type="entry name" value="PHOSPHOLIPID-TRANSPORTING ATPASE DNF1-RELATED"/>
    <property type="match status" value="1"/>
</dbReference>
<evidence type="ECO:0000259" key="7">
    <source>
        <dbReference type="Pfam" id="PF16212"/>
    </source>
</evidence>
<name>A0A059BA36_EUCGR</name>
<feature type="transmembrane region" description="Helical" evidence="6">
    <location>
        <begin position="38"/>
        <end position="56"/>
    </location>
</feature>
<feature type="transmembrane region" description="Helical" evidence="6">
    <location>
        <begin position="76"/>
        <end position="95"/>
    </location>
</feature>
<dbReference type="STRING" id="71139.A0A059BA36"/>
<feature type="transmembrane region" description="Helical" evidence="6">
    <location>
        <begin position="107"/>
        <end position="130"/>
    </location>
</feature>
<dbReference type="GO" id="GO:0016020">
    <property type="term" value="C:membrane"/>
    <property type="evidence" value="ECO:0007669"/>
    <property type="project" value="UniProtKB-SubCell"/>
</dbReference>
<evidence type="ECO:0000313" key="8">
    <source>
        <dbReference type="EMBL" id="KCW62948.1"/>
    </source>
</evidence>
<comment type="subcellular location">
    <subcellularLocation>
        <location evidence="2">Endomembrane system</location>
    </subcellularLocation>
    <subcellularLocation>
        <location evidence="1">Membrane</location>
        <topology evidence="1">Multi-pass membrane protein</topology>
    </subcellularLocation>
</comment>
<dbReference type="InterPro" id="IPR032630">
    <property type="entry name" value="P_typ_ATPase_c"/>
</dbReference>
<evidence type="ECO:0000256" key="4">
    <source>
        <dbReference type="ARBA" id="ARBA00022723"/>
    </source>
</evidence>
<dbReference type="PANTHER" id="PTHR24092">
    <property type="entry name" value="PROBABLE PHOSPHOLIPID-TRANSPORTING ATPASE"/>
    <property type="match status" value="1"/>
</dbReference>
<keyword evidence="6" id="KW-1133">Transmembrane helix</keyword>